<comment type="caution">
    <text evidence="5">The sequence shown here is derived from an EMBL/GenBank/DDBJ whole genome shotgun (WGS) entry which is preliminary data.</text>
</comment>
<sequence>MTPPAPASPKVVTFGETMALVDATTIGPFFRGAQTVLSHGGAESNLAIALARLNVPVAWIGCLGEDSLGDLVAREITAEGVQAHIRRVPDAPTGLMLKEPRTVQHTKVWYYRKGSAGSQLAETDLDPHLIVGADVLHVTGITPALSESAAAAVTAACTFARRAGTLVSLDVNYRSRLWSRDEAGTALRALMPLVDIVFAGLDEAALLLGAELPPTVAVRALADLGPSEVLLKRGSRGGIAFENGTSLSVPARPVRVLDPVGAGDAFAAGYLYERLRGTDLAGRLSTAVISGAFACLGRGDWESMPREHELSLLESVEDVMR</sequence>
<dbReference type="AlphaFoldDB" id="A0A938Y9L2"/>
<gene>
    <name evidence="5" type="ORF">JL106_14900</name>
</gene>
<dbReference type="InterPro" id="IPR052700">
    <property type="entry name" value="Carb_kinase_PfkB-like"/>
</dbReference>
<dbReference type="RefSeq" id="WP_205261523.1">
    <property type="nucleotide sequence ID" value="NZ_JAERWK010000019.1"/>
</dbReference>
<dbReference type="InterPro" id="IPR002173">
    <property type="entry name" value="Carboh/pur_kinase_PfkB_CS"/>
</dbReference>
<dbReference type="GO" id="GO:0016301">
    <property type="term" value="F:kinase activity"/>
    <property type="evidence" value="ECO:0007669"/>
    <property type="project" value="UniProtKB-KW"/>
</dbReference>
<reference evidence="5" key="1">
    <citation type="submission" date="2021-01" db="EMBL/GenBank/DDBJ databases">
        <title>YIM 132084 draft genome.</title>
        <authorList>
            <person name="An D."/>
        </authorList>
    </citation>
    <scope>NUCLEOTIDE SEQUENCE</scope>
    <source>
        <strain evidence="5">YIM 132084</strain>
    </source>
</reference>
<keyword evidence="6" id="KW-1185">Reference proteome</keyword>
<dbReference type="Gene3D" id="3.40.1190.20">
    <property type="match status" value="1"/>
</dbReference>
<keyword evidence="2" id="KW-0808">Transferase</keyword>
<keyword evidence="3 5" id="KW-0418">Kinase</keyword>
<accession>A0A938Y9L2</accession>
<comment type="similarity">
    <text evidence="1">Belongs to the carbohydrate kinase PfkB family.</text>
</comment>
<evidence type="ECO:0000313" key="6">
    <source>
        <dbReference type="Proteomes" id="UP000663792"/>
    </source>
</evidence>
<protein>
    <submittedName>
        <fullName evidence="5">Sugar kinase</fullName>
    </submittedName>
</protein>
<evidence type="ECO:0000259" key="4">
    <source>
        <dbReference type="Pfam" id="PF00294"/>
    </source>
</evidence>
<evidence type="ECO:0000313" key="5">
    <source>
        <dbReference type="EMBL" id="MBM9468571.1"/>
    </source>
</evidence>
<dbReference type="InterPro" id="IPR029056">
    <property type="entry name" value="Ribokinase-like"/>
</dbReference>
<feature type="domain" description="Carbohydrate kinase PfkB" evidence="4">
    <location>
        <begin position="10"/>
        <end position="305"/>
    </location>
</feature>
<evidence type="ECO:0000256" key="2">
    <source>
        <dbReference type="ARBA" id="ARBA00022679"/>
    </source>
</evidence>
<dbReference type="EMBL" id="JAERWK010000019">
    <property type="protein sequence ID" value="MBM9468571.1"/>
    <property type="molecule type" value="Genomic_DNA"/>
</dbReference>
<organism evidence="5 6">
    <name type="scientific">Nakamurella leprariae</name>
    <dbReference type="NCBI Taxonomy" id="2803911"/>
    <lineage>
        <taxon>Bacteria</taxon>
        <taxon>Bacillati</taxon>
        <taxon>Actinomycetota</taxon>
        <taxon>Actinomycetes</taxon>
        <taxon>Nakamurellales</taxon>
        <taxon>Nakamurellaceae</taxon>
        <taxon>Nakamurella</taxon>
    </lineage>
</organism>
<dbReference type="Proteomes" id="UP000663792">
    <property type="component" value="Unassembled WGS sequence"/>
</dbReference>
<name>A0A938Y9L2_9ACTN</name>
<dbReference type="InterPro" id="IPR011611">
    <property type="entry name" value="PfkB_dom"/>
</dbReference>
<dbReference type="PANTHER" id="PTHR43320:SF2">
    <property type="entry name" value="2-DEHYDRO-3-DEOXYGLUCONOKINASE_2-DEHYDRO-3-DEOXYGALACTONOKINASE"/>
    <property type="match status" value="1"/>
</dbReference>
<dbReference type="PANTHER" id="PTHR43320">
    <property type="entry name" value="SUGAR KINASE"/>
    <property type="match status" value="1"/>
</dbReference>
<proteinExistence type="inferred from homology"/>
<dbReference type="SUPFAM" id="SSF53613">
    <property type="entry name" value="Ribokinase-like"/>
    <property type="match status" value="1"/>
</dbReference>
<dbReference type="Pfam" id="PF00294">
    <property type="entry name" value="PfkB"/>
    <property type="match status" value="1"/>
</dbReference>
<dbReference type="PROSITE" id="PS00584">
    <property type="entry name" value="PFKB_KINASES_2"/>
    <property type="match status" value="1"/>
</dbReference>
<evidence type="ECO:0000256" key="1">
    <source>
        <dbReference type="ARBA" id="ARBA00010688"/>
    </source>
</evidence>
<dbReference type="CDD" id="cd01166">
    <property type="entry name" value="KdgK"/>
    <property type="match status" value="1"/>
</dbReference>
<evidence type="ECO:0000256" key="3">
    <source>
        <dbReference type="ARBA" id="ARBA00022777"/>
    </source>
</evidence>